<keyword evidence="3" id="KW-1185">Reference proteome</keyword>
<evidence type="ECO:0000313" key="3">
    <source>
        <dbReference type="Proteomes" id="UP000310200"/>
    </source>
</evidence>
<sequence length="106" mass="11964">MRPDIQAEIASFIWVRLEQVAASRGKWHHRHGNGLSACICAQYSGAYLGVILLPPPSYCLPYDDNSPNAERTDDKRCHLNKGPRGIRAPDTQFPRGMHKLQLYSTM</sequence>
<comment type="caution">
    <text evidence="2">The sequence shown here is derived from an EMBL/GenBank/DDBJ whole genome shotgun (WGS) entry which is preliminary data.</text>
</comment>
<gene>
    <name evidence="2" type="ORF">DBV15_01711</name>
</gene>
<evidence type="ECO:0000256" key="1">
    <source>
        <dbReference type="SAM" id="MobiDB-lite"/>
    </source>
</evidence>
<dbReference type="Proteomes" id="UP000310200">
    <property type="component" value="Unassembled WGS sequence"/>
</dbReference>
<name>A0A4S2L6W4_9HYME</name>
<dbReference type="EMBL" id="QBLH01000372">
    <property type="protein sequence ID" value="TGZ56207.1"/>
    <property type="molecule type" value="Genomic_DNA"/>
</dbReference>
<accession>A0A4S2L6W4</accession>
<dbReference type="AlphaFoldDB" id="A0A4S2L6W4"/>
<proteinExistence type="predicted"/>
<reference evidence="2 3" key="1">
    <citation type="journal article" date="2019" name="Philos. Trans. R. Soc. Lond., B, Biol. Sci.">
        <title>Ant behaviour and brain gene expression of defending hosts depend on the ecological success of the intruding social parasite.</title>
        <authorList>
            <person name="Kaur R."/>
            <person name="Stoldt M."/>
            <person name="Jongepier E."/>
            <person name="Feldmeyer B."/>
            <person name="Menzel F."/>
            <person name="Bornberg-Bauer E."/>
            <person name="Foitzik S."/>
        </authorList>
    </citation>
    <scope>NUCLEOTIDE SEQUENCE [LARGE SCALE GENOMIC DNA]</scope>
    <source>
        <tissue evidence="2">Whole body</tissue>
    </source>
</reference>
<protein>
    <submittedName>
        <fullName evidence="2">Uncharacterized protein</fullName>
    </submittedName>
</protein>
<evidence type="ECO:0000313" key="2">
    <source>
        <dbReference type="EMBL" id="TGZ56207.1"/>
    </source>
</evidence>
<feature type="region of interest" description="Disordered" evidence="1">
    <location>
        <begin position="70"/>
        <end position="91"/>
    </location>
</feature>
<organism evidence="2 3">
    <name type="scientific">Temnothorax longispinosus</name>
    <dbReference type="NCBI Taxonomy" id="300112"/>
    <lineage>
        <taxon>Eukaryota</taxon>
        <taxon>Metazoa</taxon>
        <taxon>Ecdysozoa</taxon>
        <taxon>Arthropoda</taxon>
        <taxon>Hexapoda</taxon>
        <taxon>Insecta</taxon>
        <taxon>Pterygota</taxon>
        <taxon>Neoptera</taxon>
        <taxon>Endopterygota</taxon>
        <taxon>Hymenoptera</taxon>
        <taxon>Apocrita</taxon>
        <taxon>Aculeata</taxon>
        <taxon>Formicoidea</taxon>
        <taxon>Formicidae</taxon>
        <taxon>Myrmicinae</taxon>
        <taxon>Temnothorax</taxon>
    </lineage>
</organism>